<dbReference type="Pfam" id="PF00176">
    <property type="entry name" value="SNF2-rel_dom"/>
    <property type="match status" value="1"/>
</dbReference>
<accession>A0A1G1TB10</accession>
<keyword evidence="3 8" id="KW-0347">Helicase</keyword>
<dbReference type="CDD" id="cd18011">
    <property type="entry name" value="DEXDc_RapA"/>
    <property type="match status" value="1"/>
</dbReference>
<sequence>MPIQPGQIIDNLVPTEPVVITKVKQLGTMLALTFTGINSQRSNNKVITEAEAERLQIITEEGAFDFSGDPTRFTLFAEAERIHSAHLFDPLFAVNCSIVDPLPHQVEAVYKFLLPLPKIRFLLADDTGAGKTIMTGLLLKELMTRGLVERVLIITPGGLTKQWQEDEMGVKFNIPFTLVNRSIFSADPTVFSSAQRVITSIDFISREDVLGVAANTHWDLIVIDEAHKLSAYEYATKTYKSRRYEAAQRLAEQTEHLLLLTATPHRGRTDTFKKLLQLLDEDIFATEEIAATRVRELENDGLNKFFIRRLKEDMKDWQGQPLYKNRFTQTISYELTPPEKRLYDAVTRYLTKQKEEATQTRNIHVSLALTVMQRRLVSSIYAIRNTLRKRQNALQGVVDEINRNPALWQQRHKLEGYDVDGLDDYDELGDDDREALENILADPRKFKLFTTATSIQEIQEEAREVKQLYELAEELYNGQQAERKYEKLQELLTSQQVVSGEKLVIFTEHKDTLDYVTQRLTNNGYRIATIHGGKTVDERRQAQSDFAASETQVLIATDAAGEGINLQFCRLLINWDIPWNPNRLEQRMGRIHRYGQQQDVLVFNLVASNTREGQVLERLLSKLDIIRTSMGDDRVYDVIQDVLENVKLDAIMDSVLHGRATAFDDLLNQDEETLKARFATKIKEQRERLAHSTVDYGNARELKEESDEKRLQPIYVRLFFERALAQLGGTYAEVRPAIFRLTQLPEVLVQTLRQDHNLVADLVRQLLFCFDKKVFLDYQQTSGDLGKVHYINPGNPVFDALVSVVRRQFRGDMLRGTVLISPDDPEEYLAFFVKSQITDQRPHRRDDSIADERLLLVRQAPDQPFAFTSPAKFLDLHPPTSFAKTVDPPAVVLADEVVAWAFEQVTLPQLVDTQERVSNDAEQRRGYLESAFTHVIMDLSGEISELQGKLLFQGTDGRVQDKILQKQQRIHDLSQRKQQRLRLLDDMQQLAPKPPEVLGCAWVVPLSQVEYKGHYGMSRDDEAEAIAMQTAMDYERSQQWTPTDVSANNEGYDIRSLSPEHLKRYIEVKGRSGTDGSVMVSENEMNRLAQLGDAAWLYIVVSCKSQPELFRIQNPAARLTFEQKSKGVQYFLPMREWQAKLDDWNDVH</sequence>
<proteinExistence type="predicted"/>
<dbReference type="InterPro" id="IPR001650">
    <property type="entry name" value="Helicase_C-like"/>
</dbReference>
<dbReference type="InterPro" id="IPR038718">
    <property type="entry name" value="SNF2-like_sf"/>
</dbReference>
<dbReference type="InterPro" id="IPR024975">
    <property type="entry name" value="NOV_C"/>
</dbReference>
<evidence type="ECO:0000256" key="1">
    <source>
        <dbReference type="ARBA" id="ARBA00022741"/>
    </source>
</evidence>
<evidence type="ECO:0000256" key="2">
    <source>
        <dbReference type="ARBA" id="ARBA00022801"/>
    </source>
</evidence>
<dbReference type="PROSITE" id="PS51194">
    <property type="entry name" value="HELICASE_CTER"/>
    <property type="match status" value="1"/>
</dbReference>
<keyword evidence="4" id="KW-0067">ATP-binding</keyword>
<dbReference type="SUPFAM" id="SSF52540">
    <property type="entry name" value="P-loop containing nucleoside triphosphate hydrolases"/>
    <property type="match status" value="2"/>
</dbReference>
<evidence type="ECO:0000259" key="7">
    <source>
        <dbReference type="PROSITE" id="PS51194"/>
    </source>
</evidence>
<dbReference type="STRING" id="1908237.BEN47_09965"/>
<dbReference type="InterPro" id="IPR027417">
    <property type="entry name" value="P-loop_NTPase"/>
</dbReference>
<comment type="caution">
    <text evidence="8">The sequence shown here is derived from an EMBL/GenBank/DDBJ whole genome shotgun (WGS) entry which is preliminary data.</text>
</comment>
<dbReference type="GO" id="GO:0005524">
    <property type="term" value="F:ATP binding"/>
    <property type="evidence" value="ECO:0007669"/>
    <property type="project" value="UniProtKB-KW"/>
</dbReference>
<dbReference type="SMART" id="SM00490">
    <property type="entry name" value="HELICc"/>
    <property type="match status" value="1"/>
</dbReference>
<dbReference type="EMBL" id="MDZB01000068">
    <property type="protein sequence ID" value="OGX88063.1"/>
    <property type="molecule type" value="Genomic_DNA"/>
</dbReference>
<feature type="domain" description="Helicase C-terminal" evidence="7">
    <location>
        <begin position="480"/>
        <end position="643"/>
    </location>
</feature>
<evidence type="ECO:0000256" key="3">
    <source>
        <dbReference type="ARBA" id="ARBA00022806"/>
    </source>
</evidence>
<dbReference type="SMART" id="SM00487">
    <property type="entry name" value="DEXDc"/>
    <property type="match status" value="1"/>
</dbReference>
<keyword evidence="2" id="KW-0378">Hydrolase</keyword>
<evidence type="ECO:0000256" key="4">
    <source>
        <dbReference type="ARBA" id="ARBA00022840"/>
    </source>
</evidence>
<gene>
    <name evidence="8" type="ORF">BEN47_09965</name>
</gene>
<dbReference type="OrthoDB" id="9814088at2"/>
<feature type="domain" description="Helicase ATP-binding" evidence="6">
    <location>
        <begin position="112"/>
        <end position="282"/>
    </location>
</feature>
<organism evidence="8 9">
    <name type="scientific">Hymenobacter lapidarius</name>
    <dbReference type="NCBI Taxonomy" id="1908237"/>
    <lineage>
        <taxon>Bacteria</taxon>
        <taxon>Pseudomonadati</taxon>
        <taxon>Bacteroidota</taxon>
        <taxon>Cytophagia</taxon>
        <taxon>Cytophagales</taxon>
        <taxon>Hymenobacteraceae</taxon>
        <taxon>Hymenobacter</taxon>
    </lineage>
</organism>
<dbReference type="InterPro" id="IPR049730">
    <property type="entry name" value="SNF2/RAD54-like_C"/>
</dbReference>
<dbReference type="Proteomes" id="UP000176294">
    <property type="component" value="Unassembled WGS sequence"/>
</dbReference>
<dbReference type="PROSITE" id="PS51192">
    <property type="entry name" value="HELICASE_ATP_BIND_1"/>
    <property type="match status" value="1"/>
</dbReference>
<feature type="coiled-coil region" evidence="5">
    <location>
        <begin position="455"/>
        <end position="491"/>
    </location>
</feature>
<dbReference type="RefSeq" id="WP_070725318.1">
    <property type="nucleotide sequence ID" value="NZ_MDZB01000068.1"/>
</dbReference>
<keyword evidence="1" id="KW-0547">Nucleotide-binding</keyword>
<dbReference type="CDD" id="cd18793">
    <property type="entry name" value="SF2_C_SNF"/>
    <property type="match status" value="1"/>
</dbReference>
<evidence type="ECO:0000313" key="9">
    <source>
        <dbReference type="Proteomes" id="UP000176294"/>
    </source>
</evidence>
<name>A0A1G1TB10_9BACT</name>
<evidence type="ECO:0000313" key="8">
    <source>
        <dbReference type="EMBL" id="OGX88063.1"/>
    </source>
</evidence>
<dbReference type="PANTHER" id="PTHR10799">
    <property type="entry name" value="SNF2/RAD54 HELICASE FAMILY"/>
    <property type="match status" value="1"/>
</dbReference>
<dbReference type="InterPro" id="IPR057342">
    <property type="entry name" value="DEXDc_RapA"/>
</dbReference>
<dbReference type="InterPro" id="IPR014001">
    <property type="entry name" value="Helicase_ATP-bd"/>
</dbReference>
<dbReference type="GO" id="GO:0016787">
    <property type="term" value="F:hydrolase activity"/>
    <property type="evidence" value="ECO:0007669"/>
    <property type="project" value="UniProtKB-KW"/>
</dbReference>
<dbReference type="Gene3D" id="3.40.50.10810">
    <property type="entry name" value="Tandem AAA-ATPase domain"/>
    <property type="match status" value="1"/>
</dbReference>
<dbReference type="Pfam" id="PF13020">
    <property type="entry name" value="NOV_C"/>
    <property type="match status" value="1"/>
</dbReference>
<reference evidence="8 9" key="1">
    <citation type="submission" date="2016-08" db="EMBL/GenBank/DDBJ databases">
        <title>Hymenobacter coccineus sp. nov., Hymenobacter lapidarius sp. nov. and Hymenobacter glacialis sp. nov., isolated from Antarctic soil.</title>
        <authorList>
            <person name="Sedlacek I."/>
            <person name="Kralova S."/>
            <person name="Kyrova K."/>
            <person name="Maslanova I."/>
            <person name="Stankova E."/>
            <person name="Vrbovska V."/>
            <person name="Nemec M."/>
            <person name="Bartak M."/>
            <person name="Svec P."/>
            <person name="Busse H.-J."/>
            <person name="Pantucek R."/>
        </authorList>
    </citation>
    <scope>NUCLEOTIDE SEQUENCE [LARGE SCALE GENOMIC DNA]</scope>
    <source>
        <strain evidence="8 9">CCM 8643</strain>
    </source>
</reference>
<dbReference type="Gene3D" id="3.40.50.300">
    <property type="entry name" value="P-loop containing nucleotide triphosphate hydrolases"/>
    <property type="match status" value="1"/>
</dbReference>
<evidence type="ECO:0000259" key="6">
    <source>
        <dbReference type="PROSITE" id="PS51192"/>
    </source>
</evidence>
<dbReference type="GO" id="GO:0004386">
    <property type="term" value="F:helicase activity"/>
    <property type="evidence" value="ECO:0007669"/>
    <property type="project" value="UniProtKB-KW"/>
</dbReference>
<protein>
    <submittedName>
        <fullName evidence="8">Helicase</fullName>
    </submittedName>
</protein>
<keyword evidence="9" id="KW-1185">Reference proteome</keyword>
<dbReference type="Pfam" id="PF00271">
    <property type="entry name" value="Helicase_C"/>
    <property type="match status" value="1"/>
</dbReference>
<keyword evidence="5" id="KW-0175">Coiled coil</keyword>
<dbReference type="AlphaFoldDB" id="A0A1G1TB10"/>
<evidence type="ECO:0000256" key="5">
    <source>
        <dbReference type="SAM" id="Coils"/>
    </source>
</evidence>
<dbReference type="InterPro" id="IPR000330">
    <property type="entry name" value="SNF2_N"/>
</dbReference>